<reference evidence="9 10" key="1">
    <citation type="submission" date="2016-09" db="EMBL/GenBank/DDBJ databases">
        <authorList>
            <person name="Capua I."/>
            <person name="De Benedictis P."/>
            <person name="Joannis T."/>
            <person name="Lombin L.H."/>
            <person name="Cattoli G."/>
        </authorList>
    </citation>
    <scope>NUCLEOTIDE SEQUENCE [LARGE SCALE GENOMIC DNA]</scope>
    <source>
        <strain evidence="9 10">LMG 25899</strain>
    </source>
</reference>
<protein>
    <submittedName>
        <fullName evidence="9">Glutathione ABC transporter permease GsiC</fullName>
    </submittedName>
</protein>
<sequence>MLKYTAKRLVDLIPTLFLVTVIVFLVTRMIPGDPASTMLGPQASVEEINKLREQLGLNEPKLQQFIQYLQDLLHFDLGYSLAYKRPVVELIMERFPNTIILTLFSLVVSLVVGMSAGIISAVKKGTFLDYSFTFISLVGVSVPVFWLGIMLVLLFSVNLGWFPSTGIGNIDDGLWAYMKHLILPGITLATIPMATFSRITRSSMLDVLEQNYIKTAKAKGVSSFIVITKHALKNAMTPILTVMGMQVSSMLGGAVLTETIYSWPGMGRLIVDAINKRDFVVVQGTVLFLAVLFVLINLGVDLLYKVVNPKVTLGKAVK</sequence>
<dbReference type="EMBL" id="MIEK01000010">
    <property type="protein sequence ID" value="OEH83230.1"/>
    <property type="molecule type" value="Genomic_DNA"/>
</dbReference>
<evidence type="ECO:0000313" key="10">
    <source>
        <dbReference type="Proteomes" id="UP000095256"/>
    </source>
</evidence>
<evidence type="ECO:0000256" key="3">
    <source>
        <dbReference type="ARBA" id="ARBA00022475"/>
    </source>
</evidence>
<dbReference type="RefSeq" id="WP_069697782.1">
    <property type="nucleotide sequence ID" value="NZ_JAGGMA010000019.1"/>
</dbReference>
<dbReference type="AlphaFoldDB" id="A0A1E5KZE6"/>
<evidence type="ECO:0000256" key="5">
    <source>
        <dbReference type="ARBA" id="ARBA00022989"/>
    </source>
</evidence>
<gene>
    <name evidence="9" type="ORF">BCR26_10525</name>
</gene>
<dbReference type="Pfam" id="PF00528">
    <property type="entry name" value="BPD_transp_1"/>
    <property type="match status" value="1"/>
</dbReference>
<dbReference type="InterPro" id="IPR045621">
    <property type="entry name" value="BPD_transp_1_N"/>
</dbReference>
<dbReference type="GO" id="GO:0071916">
    <property type="term" value="F:dipeptide transmembrane transporter activity"/>
    <property type="evidence" value="ECO:0007669"/>
    <property type="project" value="TreeGrafter"/>
</dbReference>
<name>A0A1E5KZE6_9ENTE</name>
<evidence type="ECO:0000256" key="4">
    <source>
        <dbReference type="ARBA" id="ARBA00022692"/>
    </source>
</evidence>
<dbReference type="PANTHER" id="PTHR43163">
    <property type="entry name" value="DIPEPTIDE TRANSPORT SYSTEM PERMEASE PROTEIN DPPB-RELATED"/>
    <property type="match status" value="1"/>
</dbReference>
<feature type="transmembrane region" description="Helical" evidence="7">
    <location>
        <begin position="281"/>
        <end position="304"/>
    </location>
</feature>
<dbReference type="Pfam" id="PF19300">
    <property type="entry name" value="BPD_transp_1_N"/>
    <property type="match status" value="1"/>
</dbReference>
<organism evidence="9 10">
    <name type="scientific">Enterococcus rivorum</name>
    <dbReference type="NCBI Taxonomy" id="762845"/>
    <lineage>
        <taxon>Bacteria</taxon>
        <taxon>Bacillati</taxon>
        <taxon>Bacillota</taxon>
        <taxon>Bacilli</taxon>
        <taxon>Lactobacillales</taxon>
        <taxon>Enterococcaceae</taxon>
        <taxon>Enterococcus</taxon>
    </lineage>
</organism>
<evidence type="ECO:0000256" key="6">
    <source>
        <dbReference type="ARBA" id="ARBA00023136"/>
    </source>
</evidence>
<evidence type="ECO:0000313" key="9">
    <source>
        <dbReference type="EMBL" id="OEH83230.1"/>
    </source>
</evidence>
<keyword evidence="6 7" id="KW-0472">Membrane</keyword>
<feature type="transmembrane region" description="Helical" evidence="7">
    <location>
        <begin position="239"/>
        <end position="261"/>
    </location>
</feature>
<feature type="transmembrane region" description="Helical" evidence="7">
    <location>
        <begin position="99"/>
        <end position="122"/>
    </location>
</feature>
<feature type="transmembrane region" description="Helical" evidence="7">
    <location>
        <begin position="177"/>
        <end position="196"/>
    </location>
</feature>
<evidence type="ECO:0000256" key="7">
    <source>
        <dbReference type="RuleBase" id="RU363032"/>
    </source>
</evidence>
<dbReference type="SUPFAM" id="SSF161098">
    <property type="entry name" value="MetI-like"/>
    <property type="match status" value="1"/>
</dbReference>
<dbReference type="PROSITE" id="PS50928">
    <property type="entry name" value="ABC_TM1"/>
    <property type="match status" value="1"/>
</dbReference>
<comment type="caution">
    <text evidence="9">The sequence shown here is derived from an EMBL/GenBank/DDBJ whole genome shotgun (WGS) entry which is preliminary data.</text>
</comment>
<feature type="transmembrane region" description="Helical" evidence="7">
    <location>
        <begin position="12"/>
        <end position="30"/>
    </location>
</feature>
<evidence type="ECO:0000256" key="1">
    <source>
        <dbReference type="ARBA" id="ARBA00004651"/>
    </source>
</evidence>
<keyword evidence="4 7" id="KW-0812">Transmembrane</keyword>
<accession>A0A1E5KZE6</accession>
<feature type="transmembrane region" description="Helical" evidence="7">
    <location>
        <begin position="134"/>
        <end position="157"/>
    </location>
</feature>
<evidence type="ECO:0000256" key="2">
    <source>
        <dbReference type="ARBA" id="ARBA00022448"/>
    </source>
</evidence>
<proteinExistence type="inferred from homology"/>
<dbReference type="Gene3D" id="1.10.3720.10">
    <property type="entry name" value="MetI-like"/>
    <property type="match status" value="1"/>
</dbReference>
<dbReference type="CDD" id="cd06261">
    <property type="entry name" value="TM_PBP2"/>
    <property type="match status" value="1"/>
</dbReference>
<keyword evidence="2 7" id="KW-0813">Transport</keyword>
<comment type="similarity">
    <text evidence="7">Belongs to the binding-protein-dependent transport system permease family.</text>
</comment>
<evidence type="ECO:0000259" key="8">
    <source>
        <dbReference type="PROSITE" id="PS50928"/>
    </source>
</evidence>
<keyword evidence="3" id="KW-1003">Cell membrane</keyword>
<feature type="domain" description="ABC transmembrane type-1" evidence="8">
    <location>
        <begin position="95"/>
        <end position="304"/>
    </location>
</feature>
<comment type="subcellular location">
    <subcellularLocation>
        <location evidence="1 7">Cell membrane</location>
        <topology evidence="1 7">Multi-pass membrane protein</topology>
    </subcellularLocation>
</comment>
<dbReference type="PANTHER" id="PTHR43163:SF6">
    <property type="entry name" value="DIPEPTIDE TRANSPORT SYSTEM PERMEASE PROTEIN DPPB-RELATED"/>
    <property type="match status" value="1"/>
</dbReference>
<dbReference type="Proteomes" id="UP000095256">
    <property type="component" value="Unassembled WGS sequence"/>
</dbReference>
<keyword evidence="10" id="KW-1185">Reference proteome</keyword>
<dbReference type="STRING" id="762845.BCR26_10525"/>
<dbReference type="GO" id="GO:0005886">
    <property type="term" value="C:plasma membrane"/>
    <property type="evidence" value="ECO:0007669"/>
    <property type="project" value="UniProtKB-SubCell"/>
</dbReference>
<dbReference type="InterPro" id="IPR000515">
    <property type="entry name" value="MetI-like"/>
</dbReference>
<keyword evidence="5 7" id="KW-1133">Transmembrane helix</keyword>
<dbReference type="InterPro" id="IPR035906">
    <property type="entry name" value="MetI-like_sf"/>
</dbReference>